<keyword evidence="2" id="KW-0547">Nucleotide-binding</keyword>
<reference evidence="5" key="1">
    <citation type="journal article" date="2020" name="Nature">
        <title>Giant virus diversity and host interactions through global metagenomics.</title>
        <authorList>
            <person name="Schulz F."/>
            <person name="Roux S."/>
            <person name="Paez-Espino D."/>
            <person name="Jungbluth S."/>
            <person name="Walsh D.A."/>
            <person name="Denef V.J."/>
            <person name="McMahon K.D."/>
            <person name="Konstantinidis K.T."/>
            <person name="Eloe-Fadrosh E.A."/>
            <person name="Kyrpides N.C."/>
            <person name="Woyke T."/>
        </authorList>
    </citation>
    <scope>NUCLEOTIDE SEQUENCE</scope>
    <source>
        <strain evidence="5">GVMAG-M-3300024302-11</strain>
    </source>
</reference>
<dbReference type="InterPro" id="IPR027417">
    <property type="entry name" value="P-loop_NTPase"/>
</dbReference>
<name>A0A6C0ITB5_9ZZZZ</name>
<accession>A0A6C0ITB5</accession>
<dbReference type="EMBL" id="MN740258">
    <property type="protein sequence ID" value="QHT96491.1"/>
    <property type="molecule type" value="Genomic_DNA"/>
</dbReference>
<feature type="domain" description="ABC transporter" evidence="4">
    <location>
        <begin position="326"/>
        <end position="538"/>
    </location>
</feature>
<keyword evidence="3" id="KW-0067">ATP-binding</keyword>
<dbReference type="CDD" id="cd03221">
    <property type="entry name" value="ABCF_EF-3"/>
    <property type="match status" value="2"/>
</dbReference>
<protein>
    <recommendedName>
        <fullName evidence="4">ABC transporter domain-containing protein</fullName>
    </recommendedName>
</protein>
<dbReference type="SMART" id="SM00382">
    <property type="entry name" value="AAA"/>
    <property type="match status" value="2"/>
</dbReference>
<dbReference type="FunFam" id="3.40.50.300:FF:000011">
    <property type="entry name" value="Putative ABC transporter ATP-binding component"/>
    <property type="match status" value="1"/>
</dbReference>
<dbReference type="AlphaFoldDB" id="A0A6C0ITB5"/>
<dbReference type="PANTHER" id="PTHR19211">
    <property type="entry name" value="ATP-BINDING TRANSPORT PROTEIN-RELATED"/>
    <property type="match status" value="1"/>
</dbReference>
<evidence type="ECO:0000256" key="2">
    <source>
        <dbReference type="ARBA" id="ARBA00022741"/>
    </source>
</evidence>
<dbReference type="PANTHER" id="PTHR19211:SF14">
    <property type="entry name" value="ATP-BINDING CASSETTE SUB-FAMILY F MEMBER 1"/>
    <property type="match status" value="1"/>
</dbReference>
<dbReference type="GO" id="GO:0016887">
    <property type="term" value="F:ATP hydrolysis activity"/>
    <property type="evidence" value="ECO:0007669"/>
    <property type="project" value="InterPro"/>
</dbReference>
<keyword evidence="1" id="KW-0677">Repeat</keyword>
<evidence type="ECO:0000256" key="1">
    <source>
        <dbReference type="ARBA" id="ARBA00022737"/>
    </source>
</evidence>
<dbReference type="SUPFAM" id="SSF52540">
    <property type="entry name" value="P-loop containing nucleoside triphosphate hydrolases"/>
    <property type="match status" value="2"/>
</dbReference>
<feature type="domain" description="ABC transporter" evidence="4">
    <location>
        <begin position="18"/>
        <end position="275"/>
    </location>
</feature>
<organism evidence="5">
    <name type="scientific">viral metagenome</name>
    <dbReference type="NCBI Taxonomy" id="1070528"/>
    <lineage>
        <taxon>unclassified sequences</taxon>
        <taxon>metagenomes</taxon>
        <taxon>organismal metagenomes</taxon>
    </lineage>
</organism>
<dbReference type="PROSITE" id="PS50893">
    <property type="entry name" value="ABC_TRANSPORTER_2"/>
    <property type="match status" value="2"/>
</dbReference>
<dbReference type="GO" id="GO:0005524">
    <property type="term" value="F:ATP binding"/>
    <property type="evidence" value="ECO:0007669"/>
    <property type="project" value="UniProtKB-KW"/>
</dbReference>
<dbReference type="FunFam" id="3.40.50.300:FF:001092">
    <property type="entry name" value="ATP-binding cassette sub-family F member 2"/>
    <property type="match status" value="1"/>
</dbReference>
<proteinExistence type="predicted"/>
<dbReference type="InterPro" id="IPR017871">
    <property type="entry name" value="ABC_transporter-like_CS"/>
</dbReference>
<dbReference type="InterPro" id="IPR003439">
    <property type="entry name" value="ABC_transporter-like_ATP-bd"/>
</dbReference>
<dbReference type="PROSITE" id="PS00211">
    <property type="entry name" value="ABC_TRANSPORTER_1"/>
    <property type="match status" value="2"/>
</dbReference>
<evidence type="ECO:0000259" key="4">
    <source>
        <dbReference type="PROSITE" id="PS50893"/>
    </source>
</evidence>
<sequence>MENFNLNIGKSNSTSDMVQISEFSISVGSKKLFDNSELVISPGNIYGFIGKNGCGKTTLLKMIANRELPINERILILYVEQEIEDTEKTPIETLLESNGSFHKQQLRLNEIEEIMETDHFNEMEEEESDVIVNEYYKLEKELSTIVPEVEEVTVKKILIGLGFTELTMKQPCNLFSGGWKMRISLAKALYIQPDLLLLDEPTNHLDLEAVIWLGNYLETVFRVNKKMAVVVSHNVGFLNQVTSHTFNIEYGKIVTYKGNYNSYKNNYNKKLVNIDKEWNKLIKKKKGKSKSEFEEIVKKSGLTEPHRPYEMKIDFSDVAQYKGNIISIENLSFSYGDKKIFDNVDFGLDMDSRVTLVGKNGIGKSTLLKLIVGELVPDNGYVSKQGGLKIGYYHQHFEHFLPKDKTAVEYLECMVPTELISGNKMQTVRKYLGTVKLEPQAHNSLISSLSGGQKARVALVSLLFQQPHFILFDEPTNHLDIETVEALIEGLKEYQGGLMVITHEPELITNLESDLWILENNKIVFYNNTFDEYCDSLLT</sequence>
<evidence type="ECO:0000313" key="5">
    <source>
        <dbReference type="EMBL" id="QHT96491.1"/>
    </source>
</evidence>
<dbReference type="Gene3D" id="3.40.50.300">
    <property type="entry name" value="P-loop containing nucleotide triphosphate hydrolases"/>
    <property type="match status" value="2"/>
</dbReference>
<dbReference type="Pfam" id="PF00005">
    <property type="entry name" value="ABC_tran"/>
    <property type="match status" value="2"/>
</dbReference>
<dbReference type="InterPro" id="IPR050611">
    <property type="entry name" value="ABCF"/>
</dbReference>
<evidence type="ECO:0000256" key="3">
    <source>
        <dbReference type="ARBA" id="ARBA00022840"/>
    </source>
</evidence>
<dbReference type="InterPro" id="IPR003593">
    <property type="entry name" value="AAA+_ATPase"/>
</dbReference>